<dbReference type="OrthoDB" id="8664525at2"/>
<gene>
    <name evidence="3" type="ORF">KSP9073_01566</name>
</gene>
<feature type="transmembrane region" description="Helical" evidence="1">
    <location>
        <begin position="837"/>
        <end position="856"/>
    </location>
</feature>
<evidence type="ECO:0000256" key="1">
    <source>
        <dbReference type="SAM" id="Phobius"/>
    </source>
</evidence>
<keyword evidence="4" id="KW-1185">Reference proteome</keyword>
<dbReference type="InterPro" id="IPR046864">
    <property type="entry name" value="VasX_N"/>
</dbReference>
<dbReference type="Pfam" id="PF20249">
    <property type="entry name" value="VasX_N"/>
    <property type="match status" value="1"/>
</dbReference>
<organism evidence="3 4">
    <name type="scientific">Kushneria phyllosphaerae</name>
    <dbReference type="NCBI Taxonomy" id="2100822"/>
    <lineage>
        <taxon>Bacteria</taxon>
        <taxon>Pseudomonadati</taxon>
        <taxon>Pseudomonadota</taxon>
        <taxon>Gammaproteobacteria</taxon>
        <taxon>Oceanospirillales</taxon>
        <taxon>Halomonadaceae</taxon>
        <taxon>Kushneria</taxon>
    </lineage>
</organism>
<dbReference type="EMBL" id="ONZI01000002">
    <property type="protein sequence ID" value="SPJ33557.1"/>
    <property type="molecule type" value="Genomic_DNA"/>
</dbReference>
<keyword evidence="1" id="KW-0812">Transmembrane</keyword>
<sequence>MSSTPDISAIVGNASSQVATTPSAATGSGGCDDCTMCEKSPGLVILPVRYSAIAESHAHSIHGLTPISQGGPFGEGVLDKSMQRARYILRCMRQGYFYLHFPSGDAEGSTWRKYAVTSDSNFIPLPLDAPLPDIEKNQACRRSSDWQMARCVTISKPEEVSEAWLAFSDTHWDESIRNHVAQDPSERMQFLSPAQCIGGGAGQPHTAPLSELTNWVSEYRPLASHSFNSTVADLDDDQNTATFESVYPFHWRAFEADTLIETAERKSDGRAIMFAAHDPRGITVELNAEQIQAVAASLQLYSWRIASWEGIQAIKNTVQITEESIYRNGVADNQAMMLEAPEARLRNARRRVASGTATQADQQTMEDMERLLNETKATTQHQYLDADIINDRRQRVWRETRNDVWFGLFEFKNEYLRMSDEELKQDFQANVADHLRNDHDNIHTPISEDHATWLGSDALKTCFKCDYRTDDLDSGIHYVHHFIECLEDAADRAECESVIQKWVSQPFLDDTSNLLMRSLIWNQDEHEKVANDLSGTIITTSNFQMTLDKINGAWEKSREHMFEPAQSEDAAKNVFSQLLYQTGAPVAKFLSRQFDSAAMNVYLAVSMLSTGRLMLERPLEGTPRQHIDWLSAQMRERIPRNKRPSANQMRRVTQAWLKAGGAEPTIRIPNIILLDDDLMRSVADGPGSGRAAEARLLRSGQPILLTSDNIRETALPKFQAFVNADTRIAAVGLLFSTVSILFSRDQMKDADVFADEEAAGRYYASGVGLIGAVSKVAETGIKRAVAVNAINAAKKSSAIAWSNGFERVGRFLGALAAWGFAYYDFKQAGENINKGNYGLFLFYLASGITNTLLGFMSIFTNLLAGWAGLIFMVALGINLIIEKIKDSEAQNWLKHCFYGSEERWPNIKISDKELVKVLGS</sequence>
<feature type="transmembrane region" description="Helical" evidence="1">
    <location>
        <begin position="862"/>
        <end position="881"/>
    </location>
</feature>
<accession>A0A2R8CKW1</accession>
<evidence type="ECO:0000313" key="3">
    <source>
        <dbReference type="EMBL" id="SPJ33557.1"/>
    </source>
</evidence>
<evidence type="ECO:0000313" key="4">
    <source>
        <dbReference type="Proteomes" id="UP000244934"/>
    </source>
</evidence>
<feature type="domain" description="Toxin VasX N-terminal region" evidence="2">
    <location>
        <begin position="34"/>
        <end position="193"/>
    </location>
</feature>
<protein>
    <recommendedName>
        <fullName evidence="2">Toxin VasX N-terminal region domain-containing protein</fullName>
    </recommendedName>
</protein>
<dbReference type="RefSeq" id="WP_133241006.1">
    <property type="nucleotide sequence ID" value="NZ_ONZI01000002.1"/>
</dbReference>
<keyword evidence="1" id="KW-0472">Membrane</keyword>
<proteinExistence type="predicted"/>
<name>A0A2R8CKW1_9GAMM</name>
<keyword evidence="1" id="KW-1133">Transmembrane helix</keyword>
<evidence type="ECO:0000259" key="2">
    <source>
        <dbReference type="Pfam" id="PF20249"/>
    </source>
</evidence>
<dbReference type="InterPro" id="IPR048126">
    <property type="entry name" value="Toxin_VasX"/>
</dbReference>
<reference evidence="4" key="1">
    <citation type="submission" date="2018-03" db="EMBL/GenBank/DDBJ databases">
        <authorList>
            <person name="Navarro De La Torre S."/>
        </authorList>
    </citation>
    <scope>NUCLEOTIDE SEQUENCE [LARGE SCALE GENOMIC DNA]</scope>
    <source>
        <strain evidence="4">EAod3</strain>
    </source>
</reference>
<dbReference type="CDD" id="cd20707">
    <property type="entry name" value="MIX_III"/>
    <property type="match status" value="1"/>
</dbReference>
<dbReference type="AlphaFoldDB" id="A0A2R8CKW1"/>
<dbReference type="NCBIfam" id="NF041559">
    <property type="entry name" value="BTH_I2691_fam"/>
    <property type="match status" value="1"/>
</dbReference>
<dbReference type="Proteomes" id="UP000244934">
    <property type="component" value="Unassembled WGS sequence"/>
</dbReference>